<keyword evidence="6" id="KW-1185">Reference proteome</keyword>
<evidence type="ECO:0000256" key="1">
    <source>
        <dbReference type="ARBA" id="ARBA00022603"/>
    </source>
</evidence>
<dbReference type="CDD" id="cd02440">
    <property type="entry name" value="AdoMet_MTases"/>
    <property type="match status" value="1"/>
</dbReference>
<dbReference type="SUPFAM" id="SSF53335">
    <property type="entry name" value="S-adenosyl-L-methionine-dependent methyltransferases"/>
    <property type="match status" value="1"/>
</dbReference>
<accession>A0A7Y0DZA8</accession>
<protein>
    <submittedName>
        <fullName evidence="5">Class I SAM-dependent methyltransferase</fullName>
    </submittedName>
</protein>
<comment type="caution">
    <text evidence="5">The sequence shown here is derived from an EMBL/GenBank/DDBJ whole genome shotgun (WGS) entry which is preliminary data.</text>
</comment>
<dbReference type="GO" id="GO:0008168">
    <property type="term" value="F:methyltransferase activity"/>
    <property type="evidence" value="ECO:0007669"/>
    <property type="project" value="UniProtKB-KW"/>
</dbReference>
<feature type="domain" description="Methyltransferase" evidence="4">
    <location>
        <begin position="41"/>
        <end position="134"/>
    </location>
</feature>
<name>A0A7Y0DZA8_9PROT</name>
<keyword evidence="3" id="KW-0949">S-adenosyl-L-methionine</keyword>
<proteinExistence type="predicted"/>
<dbReference type="Gene3D" id="2.20.130.10">
    <property type="entry name" value="CAC2371-like domains"/>
    <property type="match status" value="1"/>
</dbReference>
<organism evidence="5 6">
    <name type="scientific">Pacificispira spongiicola</name>
    <dbReference type="NCBI Taxonomy" id="2729598"/>
    <lineage>
        <taxon>Bacteria</taxon>
        <taxon>Pseudomonadati</taxon>
        <taxon>Pseudomonadota</taxon>
        <taxon>Alphaproteobacteria</taxon>
        <taxon>Rhodospirillales</taxon>
        <taxon>Rhodospirillaceae</taxon>
        <taxon>Pacificispira</taxon>
    </lineage>
</organism>
<dbReference type="GO" id="GO:0032259">
    <property type="term" value="P:methylation"/>
    <property type="evidence" value="ECO:0007669"/>
    <property type="project" value="UniProtKB-KW"/>
</dbReference>
<evidence type="ECO:0000259" key="4">
    <source>
        <dbReference type="Pfam" id="PF13649"/>
    </source>
</evidence>
<evidence type="ECO:0000256" key="2">
    <source>
        <dbReference type="ARBA" id="ARBA00022679"/>
    </source>
</evidence>
<evidence type="ECO:0000313" key="6">
    <source>
        <dbReference type="Proteomes" id="UP000539372"/>
    </source>
</evidence>
<dbReference type="Gene3D" id="3.40.50.150">
    <property type="entry name" value="Vaccinia Virus protein VP39"/>
    <property type="match status" value="1"/>
</dbReference>
<gene>
    <name evidence="5" type="ORF">HH303_07515</name>
</gene>
<dbReference type="PANTHER" id="PTHR43464">
    <property type="entry name" value="METHYLTRANSFERASE"/>
    <property type="match status" value="1"/>
</dbReference>
<dbReference type="PANTHER" id="PTHR43464:SF19">
    <property type="entry name" value="UBIQUINONE BIOSYNTHESIS O-METHYLTRANSFERASE, MITOCHONDRIAL"/>
    <property type="match status" value="1"/>
</dbReference>
<dbReference type="AlphaFoldDB" id="A0A7Y0DZA8"/>
<dbReference type="Pfam" id="PF13649">
    <property type="entry name" value="Methyltransf_25"/>
    <property type="match status" value="1"/>
</dbReference>
<dbReference type="RefSeq" id="WP_169624611.1">
    <property type="nucleotide sequence ID" value="NZ_JABBNT010000002.1"/>
</dbReference>
<sequence length="247" mass="27304">MNDLDKSYTDRRLASVYDSLNPWAADSDFYFDLAGSEPKRILDVGCGTGLLTVALAEHGHTVTGADPSDGMLRIARNRPGGDKVTWVQCRADELDLTDRFDLIIMTGHAFQVFLDDSAVQAALAAFHEHLVPGGIAAFETRNPALESWRHWSPEESEKTVDVPGIGPVRVYTSLVDGSRNKVTYRTHFHFPDGTDHIGEGTLRLLEVDELKEHVTKAGFSIAALYGDWDKRPIGEAEKEIIALVVRD</sequence>
<dbReference type="Proteomes" id="UP000539372">
    <property type="component" value="Unassembled WGS sequence"/>
</dbReference>
<dbReference type="InterPro" id="IPR041698">
    <property type="entry name" value="Methyltransf_25"/>
</dbReference>
<keyword evidence="1 5" id="KW-0489">Methyltransferase</keyword>
<evidence type="ECO:0000313" key="5">
    <source>
        <dbReference type="EMBL" id="NMM44321.1"/>
    </source>
</evidence>
<keyword evidence="2 5" id="KW-0808">Transferase</keyword>
<evidence type="ECO:0000256" key="3">
    <source>
        <dbReference type="ARBA" id="ARBA00022691"/>
    </source>
</evidence>
<dbReference type="EMBL" id="JABBNT010000002">
    <property type="protein sequence ID" value="NMM44321.1"/>
    <property type="molecule type" value="Genomic_DNA"/>
</dbReference>
<reference evidence="5 6" key="1">
    <citation type="submission" date="2020-04" db="EMBL/GenBank/DDBJ databases">
        <title>Rhodospirillaceae bacterium KN72 isolated from deep sea.</title>
        <authorList>
            <person name="Zhang D.-C."/>
        </authorList>
    </citation>
    <scope>NUCLEOTIDE SEQUENCE [LARGE SCALE GENOMIC DNA]</scope>
    <source>
        <strain evidence="5 6">KN72</strain>
    </source>
</reference>
<dbReference type="InterPro" id="IPR029063">
    <property type="entry name" value="SAM-dependent_MTases_sf"/>
</dbReference>